<reference evidence="1" key="2">
    <citation type="journal article" date="2015" name="Data Brief">
        <title>Shoot transcriptome of the giant reed, Arundo donax.</title>
        <authorList>
            <person name="Barrero R.A."/>
            <person name="Guerrero F.D."/>
            <person name="Moolhuijzen P."/>
            <person name="Goolsby J.A."/>
            <person name="Tidwell J."/>
            <person name="Bellgard S.E."/>
            <person name="Bellgard M.I."/>
        </authorList>
    </citation>
    <scope>NUCLEOTIDE SEQUENCE</scope>
    <source>
        <tissue evidence="1">Shoot tissue taken approximately 20 cm above the soil surface</tissue>
    </source>
</reference>
<proteinExistence type="predicted"/>
<protein>
    <submittedName>
        <fullName evidence="1">Uncharacterized protein</fullName>
    </submittedName>
</protein>
<reference evidence="1" key="1">
    <citation type="submission" date="2014-09" db="EMBL/GenBank/DDBJ databases">
        <authorList>
            <person name="Magalhaes I.L.F."/>
            <person name="Oliveira U."/>
            <person name="Santos F.R."/>
            <person name="Vidigal T.H.D.A."/>
            <person name="Brescovit A.D."/>
            <person name="Santos A.J."/>
        </authorList>
    </citation>
    <scope>NUCLEOTIDE SEQUENCE</scope>
    <source>
        <tissue evidence="1">Shoot tissue taken approximately 20 cm above the soil surface</tissue>
    </source>
</reference>
<name>A0A0A9C2B6_ARUDO</name>
<organism evidence="1">
    <name type="scientific">Arundo donax</name>
    <name type="common">Giant reed</name>
    <name type="synonym">Donax arundinaceus</name>
    <dbReference type="NCBI Taxonomy" id="35708"/>
    <lineage>
        <taxon>Eukaryota</taxon>
        <taxon>Viridiplantae</taxon>
        <taxon>Streptophyta</taxon>
        <taxon>Embryophyta</taxon>
        <taxon>Tracheophyta</taxon>
        <taxon>Spermatophyta</taxon>
        <taxon>Magnoliopsida</taxon>
        <taxon>Liliopsida</taxon>
        <taxon>Poales</taxon>
        <taxon>Poaceae</taxon>
        <taxon>PACMAD clade</taxon>
        <taxon>Arundinoideae</taxon>
        <taxon>Arundineae</taxon>
        <taxon>Arundo</taxon>
    </lineage>
</organism>
<dbReference type="EMBL" id="GBRH01228184">
    <property type="protein sequence ID" value="JAD69711.1"/>
    <property type="molecule type" value="Transcribed_RNA"/>
</dbReference>
<sequence length="36" mass="4083">MCDVQLKLTTQSNCVSSSLIMHACMLSWLVHLRSFV</sequence>
<evidence type="ECO:0000313" key="1">
    <source>
        <dbReference type="EMBL" id="JAD69711.1"/>
    </source>
</evidence>
<accession>A0A0A9C2B6</accession>
<dbReference type="AlphaFoldDB" id="A0A0A9C2B6"/>